<dbReference type="GeneID" id="60420562"/>
<evidence type="ECO:0000313" key="2">
    <source>
        <dbReference type="Proteomes" id="UP000058925"/>
    </source>
</evidence>
<sequence>MIEYSNLITNIEGIFWFPRDTNIIFDGKIENGVLLLQTSNNSFIGDVSFLKNQPFVIIHGKSKDNELFTLKGSLSEYSRMMGNNSMNLSFNIFLVLYGKLFSSLAEIKFDALIINFTNVAKWISSHMIIYSDFSKDNSIIRFDVSEEIEIQFLNGQPIRQRDELTIDNFYNVYVKVISKKGSKSLHQWFYIKKIIQDFLNFIITDNNVLVHTLYGIINNDIENKVIDIQFKSFVSSRMNKCDNTKSVLIRFDKYQAEVEKFLKNWFHFAQDRVIYSFYFNYMYETTTFELRVFKLASFLEAFHNTYVFNESSSLIYAEKVNRKNYTYIETPDMELSPKNKKYLRNKKGKTSLSLKERFTELFDPFWKLITVQNPLLSFVTIDDPKSITLDLKTEMKNELVKVIKAKSEIDMNKTKDERESMYKELLQNINKNCELKLSFMYLIRRITIDNFAGIASRYRNIIGHSLTEHTQIHPYKWLYMAKILEFVSQIWILKKVFGLENKRIEEIYCLNEYDPIEVIIYSNIQEYNHVPLSDIEDE</sequence>
<proteinExistence type="predicted"/>
<dbReference type="AlphaFoldDB" id="A0A654LUW2"/>
<evidence type="ECO:0000313" key="1">
    <source>
        <dbReference type="EMBL" id="ALI34600.1"/>
    </source>
</evidence>
<dbReference type="EMBL" id="CP012850">
    <property type="protein sequence ID" value="ALI34600.1"/>
    <property type="molecule type" value="Genomic_DNA"/>
</dbReference>
<protein>
    <submittedName>
        <fullName evidence="1">Uncharacterized protein</fullName>
    </submittedName>
</protein>
<name>A0A654LUW2_9ARCH</name>
<keyword evidence="2" id="KW-1185">Reference proteome</keyword>
<accession>A0A654LUW2</accession>
<dbReference type="RefSeq" id="WP_196817231.1">
    <property type="nucleotide sequence ID" value="NZ_CP012850.1"/>
</dbReference>
<reference evidence="2" key="1">
    <citation type="submission" date="2015-10" db="EMBL/GenBank/DDBJ databases">
        <title>Niche specialization of a soil ammonia-oxidizing archaeon, Candidatus Nitrosocosmicus oleophilus.</title>
        <authorList>
            <person name="Jung M.-Y."/>
            <person name="Rhee S.-K."/>
        </authorList>
    </citation>
    <scope>NUCLEOTIDE SEQUENCE [LARGE SCALE GENOMIC DNA]</scope>
    <source>
        <strain evidence="2">MY3</strain>
    </source>
</reference>
<gene>
    <name evidence="1" type="ORF">NMY3_00386</name>
</gene>
<dbReference type="Proteomes" id="UP000058925">
    <property type="component" value="Chromosome"/>
</dbReference>
<organism evidence="1 2">
    <name type="scientific">Candidatus Nitrosocosmicus oleophilus</name>
    <dbReference type="NCBI Taxonomy" id="1353260"/>
    <lineage>
        <taxon>Archaea</taxon>
        <taxon>Nitrososphaerota</taxon>
        <taxon>Nitrososphaeria</taxon>
        <taxon>Nitrososphaerales</taxon>
        <taxon>Nitrososphaeraceae</taxon>
        <taxon>Candidatus Nitrosocosmicus</taxon>
    </lineage>
</organism>
<dbReference type="KEGG" id="taa:NMY3_00386"/>